<dbReference type="KEGG" id="kfa:Q73A0000_00460"/>
<name>A0A7M2Y5J3_9FLAO</name>
<evidence type="ECO:0008006" key="4">
    <source>
        <dbReference type="Google" id="ProtNLM"/>
    </source>
</evidence>
<feature type="transmembrane region" description="Helical" evidence="1">
    <location>
        <begin position="38"/>
        <end position="61"/>
    </location>
</feature>
<feature type="transmembrane region" description="Helical" evidence="1">
    <location>
        <begin position="253"/>
        <end position="269"/>
    </location>
</feature>
<feature type="transmembrane region" description="Helical" evidence="1">
    <location>
        <begin position="12"/>
        <end position="32"/>
    </location>
</feature>
<keyword evidence="1" id="KW-1133">Transmembrane helix</keyword>
<gene>
    <name evidence="2" type="ORF">Q73A0000_00460</name>
</gene>
<dbReference type="InterPro" id="IPR045625">
    <property type="entry name" value="DUF6427"/>
</dbReference>
<feature type="transmembrane region" description="Helical" evidence="1">
    <location>
        <begin position="151"/>
        <end position="173"/>
    </location>
</feature>
<keyword evidence="1" id="KW-0812">Transmembrane</keyword>
<keyword evidence="1" id="KW-0472">Membrane</keyword>
<evidence type="ECO:0000313" key="2">
    <source>
        <dbReference type="EMBL" id="QOW08924.1"/>
    </source>
</evidence>
<feature type="transmembrane region" description="Helical" evidence="1">
    <location>
        <begin position="197"/>
        <end position="215"/>
    </location>
</feature>
<evidence type="ECO:0000256" key="1">
    <source>
        <dbReference type="SAM" id="Phobius"/>
    </source>
</evidence>
<evidence type="ECO:0000313" key="3">
    <source>
        <dbReference type="Proteomes" id="UP000594195"/>
    </source>
</evidence>
<feature type="transmembrane region" description="Helical" evidence="1">
    <location>
        <begin position="227"/>
        <end position="247"/>
    </location>
</feature>
<dbReference type="AlphaFoldDB" id="A0A7M2Y5J3"/>
<organism evidence="2 3">
    <name type="scientific">Kaistella flava</name>
    <name type="common">ex Peng et al. 2021</name>
    <dbReference type="NCBI Taxonomy" id="2038776"/>
    <lineage>
        <taxon>Bacteria</taxon>
        <taxon>Pseudomonadati</taxon>
        <taxon>Bacteroidota</taxon>
        <taxon>Flavobacteriia</taxon>
        <taxon>Flavobacteriales</taxon>
        <taxon>Weeksellaceae</taxon>
        <taxon>Chryseobacterium group</taxon>
        <taxon>Kaistella</taxon>
    </lineage>
</organism>
<proteinExistence type="predicted"/>
<reference evidence="2 3" key="1">
    <citation type="submission" date="2019-05" db="EMBL/GenBank/DDBJ databases">
        <title>Chryseobacterium sp. isolated from King George Island, maritime Antarctica.</title>
        <authorList>
            <person name="Peng X."/>
        </authorList>
    </citation>
    <scope>NUCLEOTIDE SEQUENCE [LARGE SCALE GENOMIC DNA]</scope>
    <source>
        <strain evidence="2 3">7-3A</strain>
    </source>
</reference>
<dbReference type="Proteomes" id="UP000594195">
    <property type="component" value="Chromosome"/>
</dbReference>
<dbReference type="RefSeq" id="WP_193812135.1">
    <property type="nucleotide sequence ID" value="NZ_CP040442.1"/>
</dbReference>
<feature type="transmembrane region" description="Helical" evidence="1">
    <location>
        <begin position="113"/>
        <end position="139"/>
    </location>
</feature>
<keyword evidence="3" id="KW-1185">Reference proteome</keyword>
<accession>A0A7M2Y5J3</accession>
<feature type="transmembrane region" description="Helical" evidence="1">
    <location>
        <begin position="68"/>
        <end position="101"/>
    </location>
</feature>
<dbReference type="Pfam" id="PF19992">
    <property type="entry name" value="DUF6427"/>
    <property type="match status" value="1"/>
</dbReference>
<dbReference type="EMBL" id="CP040442">
    <property type="protein sequence ID" value="QOW08924.1"/>
    <property type="molecule type" value="Genomic_DNA"/>
</dbReference>
<feature type="transmembrane region" description="Helical" evidence="1">
    <location>
        <begin position="281"/>
        <end position="300"/>
    </location>
</feature>
<protein>
    <recommendedName>
        <fullName evidence="4">Beta-carotene 15,15'-monooxygenase</fullName>
    </recommendedName>
</protein>
<sequence>MFRLLSKESNIFSVPVYIGILLLIVISFNILDFNTLELISAAITFAGVALGYFCFNAVALNYQTHLPLFLYTAFIFALYPGDLDIGIAVSLFTNSIILLLLTNDNISVRNFSYILVGSILALNFIFLPTTWPMSIFVIFHIIGTSDRIGLHIFRLFFGMLLVALTYFGIAYFLNMNSWNPAYFPFTGFKLQPHFDNLLWLLPIALLMIHAVMDHFKNFNKKSPTSRFKYTFLLVFSLTQLITIVLYMGKTFEYLLLLALPTSIILSRMLRFTKKYWMQEAGLWLIIISLLIFKLTTYFNFF</sequence>